<feature type="domain" description="FAD-dependent oxidoreductase 2 FAD-binding" evidence="14">
    <location>
        <begin position="2"/>
        <end position="388"/>
    </location>
</feature>
<evidence type="ECO:0000256" key="5">
    <source>
        <dbReference type="ARBA" id="ARBA00021901"/>
    </source>
</evidence>
<gene>
    <name evidence="16" type="ORF">D3226_07135</name>
</gene>
<evidence type="ECO:0000259" key="15">
    <source>
        <dbReference type="Pfam" id="PF02910"/>
    </source>
</evidence>
<evidence type="ECO:0000313" key="16">
    <source>
        <dbReference type="EMBL" id="MBL3689733.1"/>
    </source>
</evidence>
<evidence type="ECO:0000256" key="6">
    <source>
        <dbReference type="ARBA" id="ARBA00022630"/>
    </source>
</evidence>
<evidence type="ECO:0000256" key="1">
    <source>
        <dbReference type="ARBA" id="ARBA00001974"/>
    </source>
</evidence>
<dbReference type="RefSeq" id="WP_202381745.1">
    <property type="nucleotide sequence ID" value="NZ_BAAAMA010000002.1"/>
</dbReference>
<comment type="cofactor">
    <cofactor evidence="1">
        <name>FAD</name>
        <dbReference type="ChEBI" id="CHEBI:57692"/>
    </cofactor>
</comment>
<dbReference type="InterPro" id="IPR003953">
    <property type="entry name" value="FAD-dep_OxRdtase_2_FAD-bd"/>
</dbReference>
<keyword evidence="13" id="KW-0732">Signal</keyword>
<dbReference type="InterPro" id="IPR037099">
    <property type="entry name" value="Fum_R/Succ_DH_flav-like_C_sf"/>
</dbReference>
<organism evidence="16 17">
    <name type="scientific">Leucobacter chromiireducens subsp. chromiireducens</name>
    <dbReference type="NCBI Taxonomy" id="660067"/>
    <lineage>
        <taxon>Bacteria</taxon>
        <taxon>Bacillati</taxon>
        <taxon>Actinomycetota</taxon>
        <taxon>Actinomycetes</taxon>
        <taxon>Micrococcales</taxon>
        <taxon>Microbacteriaceae</taxon>
        <taxon>Leucobacter</taxon>
    </lineage>
</organism>
<dbReference type="Gene3D" id="1.20.58.100">
    <property type="entry name" value="Fumarate reductase/succinate dehydrogenase flavoprotein-like, C-terminal domain"/>
    <property type="match status" value="1"/>
</dbReference>
<evidence type="ECO:0000256" key="11">
    <source>
        <dbReference type="ARBA" id="ARBA00030386"/>
    </source>
</evidence>
<evidence type="ECO:0000256" key="4">
    <source>
        <dbReference type="ARBA" id="ARBA00012173"/>
    </source>
</evidence>
<feature type="signal peptide" evidence="13">
    <location>
        <begin position="1"/>
        <end position="17"/>
    </location>
</feature>
<dbReference type="EMBL" id="QYAD01000002">
    <property type="protein sequence ID" value="MBL3689733.1"/>
    <property type="molecule type" value="Genomic_DNA"/>
</dbReference>
<dbReference type="Proteomes" id="UP001646141">
    <property type="component" value="Unassembled WGS sequence"/>
</dbReference>
<evidence type="ECO:0000256" key="13">
    <source>
        <dbReference type="SAM" id="SignalP"/>
    </source>
</evidence>
<dbReference type="InterPro" id="IPR027477">
    <property type="entry name" value="Succ_DH/fumarate_Rdtase_cat_sf"/>
</dbReference>
<dbReference type="Pfam" id="PF02910">
    <property type="entry name" value="Succ_DH_flav_C"/>
    <property type="match status" value="1"/>
</dbReference>
<keyword evidence="17" id="KW-1185">Reference proteome</keyword>
<dbReference type="PANTHER" id="PTHR42716">
    <property type="entry name" value="L-ASPARTATE OXIDASE"/>
    <property type="match status" value="1"/>
</dbReference>
<dbReference type="EC" id="1.4.3.16" evidence="4"/>
<comment type="function">
    <text evidence="10">Catalyzes the oxidation of L-aspartate to iminoaspartate, the first step in the de novo biosynthesis of NAD(+).</text>
</comment>
<keyword evidence="7" id="KW-0662">Pyridine nucleotide biosynthesis</keyword>
<evidence type="ECO:0000256" key="10">
    <source>
        <dbReference type="ARBA" id="ARBA00029426"/>
    </source>
</evidence>
<feature type="chain" id="PRO_5046030840" description="L-aspartate oxidase" evidence="13">
    <location>
        <begin position="18"/>
        <end position="552"/>
    </location>
</feature>
<evidence type="ECO:0000256" key="3">
    <source>
        <dbReference type="ARBA" id="ARBA00008562"/>
    </source>
</evidence>
<dbReference type="Gene3D" id="3.90.700.10">
    <property type="entry name" value="Succinate dehydrogenase/fumarate reductase flavoprotein, catalytic domain"/>
    <property type="match status" value="1"/>
</dbReference>
<dbReference type="Pfam" id="PF00890">
    <property type="entry name" value="FAD_binding_2"/>
    <property type="match status" value="1"/>
</dbReference>
<proteinExistence type="inferred from homology"/>
<dbReference type="SUPFAM" id="SSF56425">
    <property type="entry name" value="Succinate dehydrogenase/fumarate reductase flavoprotein, catalytic domain"/>
    <property type="match status" value="1"/>
</dbReference>
<reference evidence="16 17" key="1">
    <citation type="submission" date="2018-09" db="EMBL/GenBank/DDBJ databases">
        <title>Comparative genomics of Leucobacter spp.</title>
        <authorList>
            <person name="Reis A.C."/>
            <person name="Kolvenbach B.A."/>
            <person name="Corvini P.F.X."/>
            <person name="Nunes O.C."/>
        </authorList>
    </citation>
    <scope>NUCLEOTIDE SEQUENCE [LARGE SCALE GENOMIC DNA]</scope>
    <source>
        <strain evidence="16 17">L-1</strain>
    </source>
</reference>
<name>A0ABS1SNJ2_9MICO</name>
<dbReference type="SUPFAM" id="SSF46977">
    <property type="entry name" value="Succinate dehydrogenase/fumarate reductase flavoprotein C-terminal domain"/>
    <property type="match status" value="1"/>
</dbReference>
<evidence type="ECO:0000256" key="8">
    <source>
        <dbReference type="ARBA" id="ARBA00022827"/>
    </source>
</evidence>
<protein>
    <recommendedName>
        <fullName evidence="5">L-aspartate oxidase</fullName>
        <ecNumber evidence="4">1.4.3.16</ecNumber>
    </recommendedName>
    <alternativeName>
        <fullName evidence="11">Quinolinate synthase B</fullName>
    </alternativeName>
</protein>
<dbReference type="PRINTS" id="PR00368">
    <property type="entry name" value="FADPNR"/>
</dbReference>
<dbReference type="PANTHER" id="PTHR42716:SF2">
    <property type="entry name" value="L-ASPARTATE OXIDASE, CHLOROPLASTIC"/>
    <property type="match status" value="1"/>
</dbReference>
<evidence type="ECO:0000256" key="12">
    <source>
        <dbReference type="ARBA" id="ARBA00048305"/>
    </source>
</evidence>
<evidence type="ECO:0000256" key="7">
    <source>
        <dbReference type="ARBA" id="ARBA00022642"/>
    </source>
</evidence>
<keyword evidence="6" id="KW-0285">Flavoprotein</keyword>
<evidence type="ECO:0000256" key="9">
    <source>
        <dbReference type="ARBA" id="ARBA00023002"/>
    </source>
</evidence>
<sequence>MILIVGSGIAGLSAALAAVAAGADVELVLPGRLEPLSGGAGGNTALAQGGVAAAIGAADSVRDHLADTVAAGAGLVDVEAATALVSDGARRVRELIEAGWPVDRADDGSPALGREAAHGRSRVVHAGGDRTGAGLHAYVRAQVRAAAECGRLVLREHSRVTALRRTAGVVVGAEFVGPDGARRSCAADAVVLATGGYASLFPRTSNDAAAVGSGVLLAARAGALVADLEFVQFHPTVLHVGDGAGRGDLISEAVRGAGAVLRDGAGSRFMESAHPRAELAPRDVVSRTIHRVLRERGESTVWLDATGIETASGSGTLARRFPGISETLAAHGIDWSREPVPVSPAAHYAMGGVLSDLDGRSSVPGLFVAGEVASTGVHGANRLASNSLLEGLVFGDRAGAAAAAWSREPGEAWSTHGAGFAELSASALTVPLRRDPASGQAGTEDSAVRGAIARGLGIERDAAGLRDVLSACDAATGDSAELASMIAHAASERRESRGAHQRTDFPETNFIAADTAGSSSGPSSRAAQRTAFHFTRILPSSADLTARSFAAC</sequence>
<comment type="caution">
    <text evidence="16">The sequence shown here is derived from an EMBL/GenBank/DDBJ whole genome shotgun (WGS) entry which is preliminary data.</text>
</comment>
<dbReference type="Gene3D" id="3.50.50.60">
    <property type="entry name" value="FAD/NAD(P)-binding domain"/>
    <property type="match status" value="1"/>
</dbReference>
<evidence type="ECO:0000256" key="2">
    <source>
        <dbReference type="ARBA" id="ARBA00004950"/>
    </source>
</evidence>
<keyword evidence="9" id="KW-0560">Oxidoreductase</keyword>
<dbReference type="InterPro" id="IPR005288">
    <property type="entry name" value="NadB"/>
</dbReference>
<evidence type="ECO:0000259" key="14">
    <source>
        <dbReference type="Pfam" id="PF00890"/>
    </source>
</evidence>
<dbReference type="InterPro" id="IPR015939">
    <property type="entry name" value="Fum_Rdtase/Succ_DH_flav-like_C"/>
</dbReference>
<comment type="similarity">
    <text evidence="3">Belongs to the FAD-dependent oxidoreductase 2 family. NadB subfamily.</text>
</comment>
<comment type="catalytic activity">
    <reaction evidence="12">
        <text>L-aspartate + O2 = iminosuccinate + H2O2</text>
        <dbReference type="Rhea" id="RHEA:25876"/>
        <dbReference type="ChEBI" id="CHEBI:15379"/>
        <dbReference type="ChEBI" id="CHEBI:16240"/>
        <dbReference type="ChEBI" id="CHEBI:29991"/>
        <dbReference type="ChEBI" id="CHEBI:77875"/>
        <dbReference type="EC" id="1.4.3.16"/>
    </reaction>
    <physiologicalReaction direction="left-to-right" evidence="12">
        <dbReference type="Rhea" id="RHEA:25877"/>
    </physiologicalReaction>
</comment>
<keyword evidence="8" id="KW-0274">FAD</keyword>
<dbReference type="SUPFAM" id="SSF51905">
    <property type="entry name" value="FAD/NAD(P)-binding domain"/>
    <property type="match status" value="1"/>
</dbReference>
<feature type="domain" description="Fumarate reductase/succinate dehydrogenase flavoprotein-like C-terminal" evidence="15">
    <location>
        <begin position="478"/>
        <end position="508"/>
    </location>
</feature>
<dbReference type="InterPro" id="IPR036188">
    <property type="entry name" value="FAD/NAD-bd_sf"/>
</dbReference>
<comment type="pathway">
    <text evidence="2">Cofactor biosynthesis; NAD(+) biosynthesis; iminoaspartate from L-aspartate (oxidase route): step 1/1.</text>
</comment>
<evidence type="ECO:0000313" key="17">
    <source>
        <dbReference type="Proteomes" id="UP001646141"/>
    </source>
</evidence>
<accession>A0ABS1SNJ2</accession>